<dbReference type="AlphaFoldDB" id="A0A6N1VKZ5"/>
<dbReference type="EMBL" id="CP054836">
    <property type="protein sequence ID" value="QKV20072.1"/>
    <property type="molecule type" value="Genomic_DNA"/>
</dbReference>
<dbReference type="Proteomes" id="UP000509367">
    <property type="component" value="Chromosome"/>
</dbReference>
<protein>
    <submittedName>
        <fullName evidence="3">Tagatose 1,6-diphosphate aldolase</fullName>
    </submittedName>
</protein>
<dbReference type="InterPro" id="IPR002915">
    <property type="entry name" value="DeoC/FbaB/LacD_aldolase"/>
</dbReference>
<organism evidence="3 4">
    <name type="scientific">Oricola thermophila</name>
    <dbReference type="NCBI Taxonomy" id="2742145"/>
    <lineage>
        <taxon>Bacteria</taxon>
        <taxon>Pseudomonadati</taxon>
        <taxon>Pseudomonadota</taxon>
        <taxon>Alphaproteobacteria</taxon>
        <taxon>Hyphomicrobiales</taxon>
        <taxon>Ahrensiaceae</taxon>
        <taxon>Oricola</taxon>
    </lineage>
</organism>
<keyword evidence="4" id="KW-1185">Reference proteome</keyword>
<dbReference type="SMART" id="SM01133">
    <property type="entry name" value="DeoC"/>
    <property type="match status" value="1"/>
</dbReference>
<dbReference type="PANTHER" id="PTHR39340:SF1">
    <property type="entry name" value="SULFOFRUCTOSEPHOSPHATE ALDOLASE"/>
    <property type="match status" value="1"/>
</dbReference>
<evidence type="ECO:0000256" key="1">
    <source>
        <dbReference type="ARBA" id="ARBA00008679"/>
    </source>
</evidence>
<dbReference type="Pfam" id="PF01791">
    <property type="entry name" value="DeoC"/>
    <property type="match status" value="1"/>
</dbReference>
<dbReference type="InterPro" id="IPR013785">
    <property type="entry name" value="Aldolase_TIM"/>
</dbReference>
<name>A0A6N1VKZ5_9HYPH</name>
<evidence type="ECO:0000256" key="2">
    <source>
        <dbReference type="ARBA" id="ARBA00023239"/>
    </source>
</evidence>
<dbReference type="GO" id="GO:1902777">
    <property type="term" value="P:6-sulfoquinovose(1-) catabolic process"/>
    <property type="evidence" value="ECO:0007669"/>
    <property type="project" value="TreeGrafter"/>
</dbReference>
<gene>
    <name evidence="3" type="ORF">HTY61_17275</name>
</gene>
<reference evidence="3 4" key="1">
    <citation type="submission" date="2020-06" db="EMBL/GenBank/DDBJ databases">
        <title>Oricola thermophila sp. nov. isolated from a tidal sediments.</title>
        <authorList>
            <person name="Kwon K.K."/>
            <person name="Yang S.-H."/>
            <person name="Park M.-J."/>
        </authorList>
    </citation>
    <scope>NUCLEOTIDE SEQUENCE [LARGE SCALE GENOMIC DNA]</scope>
    <source>
        <strain evidence="3 4">MEBiC13590</strain>
    </source>
</reference>
<dbReference type="SUPFAM" id="SSF51569">
    <property type="entry name" value="Aldolase"/>
    <property type="match status" value="1"/>
</dbReference>
<sequence>MSLSAGKLWGMRRMADAGGRFKMTAVDQRPPIKAPIARARGTTEAPWDDVARFKRLLVETLQAESTAMLLDPHYAYPGAVDILDPRKGLILTLEDSVFEETPEGRLSSEIDDWSVEKIKRAGGDAVKVLAWYRPDAAPAICRAQQDFTKRVGEACARFDIPFLFELLVYPLASDNEQTRDYVEMRTKRADHVLASVEEFAGPDYGIDVFKLESPVAAGDLGNGTANVQALFDEMGRLAGRPWVMLSAGAGKDEFRTILRHAYAAGASGYLAGRAIWLDAFGAFPDWERIEAGLRGESTAYMQEINRLTDEAATPWFEHPRHRCKAGIAPADGGFRKAYAGFGHG</sequence>
<dbReference type="NCBIfam" id="NF009498">
    <property type="entry name" value="PRK12858.1"/>
    <property type="match status" value="1"/>
</dbReference>
<evidence type="ECO:0000313" key="4">
    <source>
        <dbReference type="Proteomes" id="UP000509367"/>
    </source>
</evidence>
<keyword evidence="2" id="KW-0456">Lyase</keyword>
<dbReference type="KEGG" id="orm:HTY61_17275"/>
<dbReference type="RefSeq" id="WP_175277963.1">
    <property type="nucleotide sequence ID" value="NZ_CP054836.1"/>
</dbReference>
<accession>A0A6N1VKZ5</accession>
<dbReference type="InterPro" id="IPR050552">
    <property type="entry name" value="LacD_aldolase"/>
</dbReference>
<proteinExistence type="inferred from homology"/>
<dbReference type="PANTHER" id="PTHR39340">
    <property type="entry name" value="SULFOFRUCTOSEPHOSPHATE ALDOLASE"/>
    <property type="match status" value="1"/>
</dbReference>
<evidence type="ECO:0000313" key="3">
    <source>
        <dbReference type="EMBL" id="QKV20072.1"/>
    </source>
</evidence>
<comment type="similarity">
    <text evidence="1">Belongs to the aldolase LacD family.</text>
</comment>
<dbReference type="GO" id="GO:0061595">
    <property type="term" value="F:6-deoxy-6-sulfofructose-1-phosphate aldolase activity"/>
    <property type="evidence" value="ECO:0007669"/>
    <property type="project" value="TreeGrafter"/>
</dbReference>
<dbReference type="Gene3D" id="3.20.20.70">
    <property type="entry name" value="Aldolase class I"/>
    <property type="match status" value="1"/>
</dbReference>